<feature type="binding site" evidence="8">
    <location>
        <position position="168"/>
    </location>
    <ligand>
        <name>[4Fe-4S] cluster</name>
        <dbReference type="ChEBI" id="CHEBI:49883"/>
        <label>2</label>
        <note>4Fe-4S-S-AdoMet</note>
    </ligand>
</feature>
<name>A0A445N238_9BACT</name>
<evidence type="ECO:0000256" key="3">
    <source>
        <dbReference type="ARBA" id="ARBA00022679"/>
    </source>
</evidence>
<dbReference type="InterPro" id="IPR006638">
    <property type="entry name" value="Elp3/MiaA/NifB-like_rSAM"/>
</dbReference>
<keyword evidence="12" id="KW-0689">Ribosomal protein</keyword>
<dbReference type="SMART" id="SM00729">
    <property type="entry name" value="Elp3"/>
    <property type="match status" value="1"/>
</dbReference>
<evidence type="ECO:0000256" key="8">
    <source>
        <dbReference type="HAMAP-Rule" id="MF_01865"/>
    </source>
</evidence>
<dbReference type="InterPro" id="IPR020612">
    <property type="entry name" value="Methylthiotransferase_CS"/>
</dbReference>
<dbReference type="Gene3D" id="3.80.30.20">
    <property type="entry name" value="tm_1862 like domain"/>
    <property type="match status" value="1"/>
</dbReference>
<proteinExistence type="inferred from homology"/>
<dbReference type="Gene3D" id="2.40.50.140">
    <property type="entry name" value="Nucleic acid-binding proteins"/>
    <property type="match status" value="1"/>
</dbReference>
<feature type="domain" description="MTTase N-terminal" evidence="10">
    <location>
        <begin position="7"/>
        <end position="123"/>
    </location>
</feature>
<dbReference type="AlphaFoldDB" id="A0A445N238"/>
<dbReference type="GO" id="GO:0035599">
    <property type="term" value="F:aspartic acid methylthiotransferase activity"/>
    <property type="evidence" value="ECO:0007669"/>
    <property type="project" value="TreeGrafter"/>
</dbReference>
<dbReference type="PROSITE" id="PS50926">
    <property type="entry name" value="TRAM"/>
    <property type="match status" value="1"/>
</dbReference>
<dbReference type="Pfam" id="PF18693">
    <property type="entry name" value="TRAM_2"/>
    <property type="match status" value="1"/>
</dbReference>
<evidence type="ECO:0000256" key="6">
    <source>
        <dbReference type="ARBA" id="ARBA00023004"/>
    </source>
</evidence>
<keyword evidence="2 8" id="KW-0963">Cytoplasm</keyword>
<dbReference type="NCBIfam" id="TIGR00089">
    <property type="entry name" value="MiaB/RimO family radical SAM methylthiotransferase"/>
    <property type="match status" value="1"/>
</dbReference>
<dbReference type="SFLD" id="SFLDS00029">
    <property type="entry name" value="Radical_SAM"/>
    <property type="match status" value="1"/>
</dbReference>
<dbReference type="PANTHER" id="PTHR43837">
    <property type="entry name" value="RIBOSOMAL PROTEIN S12 METHYLTHIOTRANSFERASE RIMO"/>
    <property type="match status" value="1"/>
</dbReference>
<feature type="binding site" evidence="8">
    <location>
        <position position="161"/>
    </location>
    <ligand>
        <name>[4Fe-4S] cluster</name>
        <dbReference type="ChEBI" id="CHEBI:49883"/>
        <label>2</label>
        <note>4Fe-4S-S-AdoMet</note>
    </ligand>
</feature>
<dbReference type="InterPro" id="IPR012340">
    <property type="entry name" value="NA-bd_OB-fold"/>
</dbReference>
<dbReference type="HAMAP" id="MF_01865">
    <property type="entry name" value="MTTase_RimO"/>
    <property type="match status" value="1"/>
</dbReference>
<feature type="domain" description="TRAM" evidence="9">
    <location>
        <begin position="380"/>
        <end position="448"/>
    </location>
</feature>
<evidence type="ECO:0000256" key="4">
    <source>
        <dbReference type="ARBA" id="ARBA00022691"/>
    </source>
</evidence>
<feature type="domain" description="Radical SAM core" evidence="11">
    <location>
        <begin position="147"/>
        <end position="377"/>
    </location>
</feature>
<dbReference type="GO" id="GO:0103039">
    <property type="term" value="F:protein methylthiotransferase activity"/>
    <property type="evidence" value="ECO:0007669"/>
    <property type="project" value="UniProtKB-EC"/>
</dbReference>
<gene>
    <name evidence="8 12" type="primary">rimO</name>
    <name evidence="12" type="ORF">PITCH_A720108</name>
</gene>
<keyword evidence="5 8" id="KW-0479">Metal-binding</keyword>
<dbReference type="GO" id="GO:0051539">
    <property type="term" value="F:4 iron, 4 sulfur cluster binding"/>
    <property type="evidence" value="ECO:0007669"/>
    <property type="project" value="UniProtKB-UniRule"/>
</dbReference>
<keyword evidence="12" id="KW-0687">Ribonucleoprotein</keyword>
<dbReference type="Pfam" id="PF04055">
    <property type="entry name" value="Radical_SAM"/>
    <property type="match status" value="1"/>
</dbReference>
<dbReference type="InterPro" id="IPR023404">
    <property type="entry name" value="rSAM_horseshoe"/>
</dbReference>
<dbReference type="InterPro" id="IPR005839">
    <property type="entry name" value="Methylthiotransferase"/>
</dbReference>
<organism evidence="12">
    <name type="scientific">uncultured Desulfobacterium sp</name>
    <dbReference type="NCBI Taxonomy" id="201089"/>
    <lineage>
        <taxon>Bacteria</taxon>
        <taxon>Pseudomonadati</taxon>
        <taxon>Thermodesulfobacteriota</taxon>
        <taxon>Desulfobacteria</taxon>
        <taxon>Desulfobacterales</taxon>
        <taxon>Desulfobacteriaceae</taxon>
        <taxon>Desulfobacterium</taxon>
        <taxon>environmental samples</taxon>
    </lineage>
</organism>
<comment type="catalytic activity">
    <reaction evidence="8">
        <text>L-aspartate(89)-[ribosomal protein uS12]-hydrogen + (sulfur carrier)-SH + AH2 + 2 S-adenosyl-L-methionine = 3-methylsulfanyl-L-aspartate(89)-[ribosomal protein uS12]-hydrogen + (sulfur carrier)-H + 5'-deoxyadenosine + L-methionine + A + S-adenosyl-L-homocysteine + 2 H(+)</text>
        <dbReference type="Rhea" id="RHEA:37087"/>
        <dbReference type="Rhea" id="RHEA-COMP:10460"/>
        <dbReference type="Rhea" id="RHEA-COMP:10461"/>
        <dbReference type="Rhea" id="RHEA-COMP:14737"/>
        <dbReference type="Rhea" id="RHEA-COMP:14739"/>
        <dbReference type="ChEBI" id="CHEBI:13193"/>
        <dbReference type="ChEBI" id="CHEBI:15378"/>
        <dbReference type="ChEBI" id="CHEBI:17319"/>
        <dbReference type="ChEBI" id="CHEBI:17499"/>
        <dbReference type="ChEBI" id="CHEBI:29917"/>
        <dbReference type="ChEBI" id="CHEBI:29961"/>
        <dbReference type="ChEBI" id="CHEBI:57844"/>
        <dbReference type="ChEBI" id="CHEBI:57856"/>
        <dbReference type="ChEBI" id="CHEBI:59789"/>
        <dbReference type="ChEBI" id="CHEBI:64428"/>
        <dbReference type="ChEBI" id="CHEBI:73599"/>
        <dbReference type="EC" id="2.8.4.4"/>
    </reaction>
</comment>
<evidence type="ECO:0000259" key="10">
    <source>
        <dbReference type="PROSITE" id="PS51449"/>
    </source>
</evidence>
<dbReference type="EMBL" id="OJIN01000217">
    <property type="protein sequence ID" value="SPD75768.1"/>
    <property type="molecule type" value="Genomic_DNA"/>
</dbReference>
<dbReference type="InterPro" id="IPR013848">
    <property type="entry name" value="Methylthiotransferase_N"/>
</dbReference>
<evidence type="ECO:0000313" key="12">
    <source>
        <dbReference type="EMBL" id="SPD75768.1"/>
    </source>
</evidence>
<evidence type="ECO:0000256" key="5">
    <source>
        <dbReference type="ARBA" id="ARBA00022723"/>
    </source>
</evidence>
<comment type="function">
    <text evidence="8">Catalyzes the methylthiolation of an aspartic acid residue of ribosomal protein uS12.</text>
</comment>
<accession>A0A445N238</accession>
<feature type="binding site" evidence="8">
    <location>
        <position position="52"/>
    </location>
    <ligand>
        <name>[4Fe-4S] cluster</name>
        <dbReference type="ChEBI" id="CHEBI:49883"/>
        <label>1</label>
    </ligand>
</feature>
<dbReference type="EC" id="2.8.4.4" evidence="8"/>
<dbReference type="SFLD" id="SFLDG01061">
    <property type="entry name" value="methylthiotransferase"/>
    <property type="match status" value="1"/>
</dbReference>
<feature type="binding site" evidence="8">
    <location>
        <position position="86"/>
    </location>
    <ligand>
        <name>[4Fe-4S] cluster</name>
        <dbReference type="ChEBI" id="CHEBI:49883"/>
        <label>1</label>
    </ligand>
</feature>
<dbReference type="GO" id="GO:0006400">
    <property type="term" value="P:tRNA modification"/>
    <property type="evidence" value="ECO:0007669"/>
    <property type="project" value="InterPro"/>
</dbReference>
<dbReference type="SFLD" id="SFLDG01082">
    <property type="entry name" value="B12-binding_domain_containing"/>
    <property type="match status" value="1"/>
</dbReference>
<dbReference type="Pfam" id="PF00919">
    <property type="entry name" value="UPF0004"/>
    <property type="match status" value="1"/>
</dbReference>
<dbReference type="PROSITE" id="PS01278">
    <property type="entry name" value="MTTASE_RADICAL"/>
    <property type="match status" value="1"/>
</dbReference>
<evidence type="ECO:0000259" key="9">
    <source>
        <dbReference type="PROSITE" id="PS50926"/>
    </source>
</evidence>
<keyword evidence="7 8" id="KW-0411">Iron-sulfur</keyword>
<keyword evidence="1 8" id="KW-0004">4Fe-4S</keyword>
<dbReference type="FunFam" id="3.80.30.20:FF:000001">
    <property type="entry name" value="tRNA-2-methylthio-N(6)-dimethylallyladenosine synthase 2"/>
    <property type="match status" value="1"/>
</dbReference>
<dbReference type="InterPro" id="IPR002792">
    <property type="entry name" value="TRAM_dom"/>
</dbReference>
<dbReference type="CDD" id="cd01335">
    <property type="entry name" value="Radical_SAM"/>
    <property type="match status" value="1"/>
</dbReference>
<dbReference type="GO" id="GO:0005829">
    <property type="term" value="C:cytosol"/>
    <property type="evidence" value="ECO:0007669"/>
    <property type="project" value="TreeGrafter"/>
</dbReference>
<dbReference type="InterPro" id="IPR005840">
    <property type="entry name" value="Ribosomal_uS12_MeSTrfase_RimO"/>
</dbReference>
<sequence length="448" mass="50364">MIEHTYNKVSIVSLGCAKNMVDSEHMLGILKSNGFDIVDDIYKADVAIINTCAFIRSAVEESIDTILEIAGLKKTGGLKKLIVAGCFVQRYGYKLRNEIPEVDGWVGTGEFLRIPDVITAERQEGLSPFHIGRPLLLADHRVPRLQSTPFFTAYMKIAEGCSHRCAYCIIPGLRGPLRSRTIESLVVEAEEMVARGVREINLIAQDTTQYGRDLEKNVCLEDLLERLVGVRGIRWIRLLYCHPEGISERLLDLIDSEEVICPYLDLPQQHVNKGILRTMGRVEEKETALELIARIRSKRRRISIRTTLMVGFPGETEKMFMELCEFVKQARIDHLGVFVYSPEKGTPAARLKADIDEKEAEERRSEILKIQSEISFELNRQMIGKTIPVMIEGPSKETDLLLTGRTAAIAPDVDGQVLINRGNGIIGEIMPVLITEAYPYDIIGEIVE</sequence>
<evidence type="ECO:0000256" key="2">
    <source>
        <dbReference type="ARBA" id="ARBA00022490"/>
    </source>
</evidence>
<keyword evidence="6 8" id="KW-0408">Iron</keyword>
<dbReference type="PROSITE" id="PS51449">
    <property type="entry name" value="MTTASE_N"/>
    <property type="match status" value="1"/>
</dbReference>
<comment type="subcellular location">
    <subcellularLocation>
        <location evidence="8">Cytoplasm</location>
    </subcellularLocation>
</comment>
<keyword evidence="3 8" id="KW-0808">Transferase</keyword>
<reference evidence="12" key="1">
    <citation type="submission" date="2018-01" db="EMBL/GenBank/DDBJ databases">
        <authorList>
            <person name="Regsiter A."/>
            <person name="William W."/>
        </authorList>
    </citation>
    <scope>NUCLEOTIDE SEQUENCE</scope>
    <source>
        <strain evidence="12">TRIP AH-1</strain>
    </source>
</reference>
<dbReference type="PROSITE" id="PS51918">
    <property type="entry name" value="RADICAL_SAM"/>
    <property type="match status" value="1"/>
</dbReference>
<dbReference type="GO" id="GO:0005840">
    <property type="term" value="C:ribosome"/>
    <property type="evidence" value="ECO:0007669"/>
    <property type="project" value="UniProtKB-KW"/>
</dbReference>
<evidence type="ECO:0000256" key="7">
    <source>
        <dbReference type="ARBA" id="ARBA00023014"/>
    </source>
</evidence>
<dbReference type="InterPro" id="IPR058240">
    <property type="entry name" value="rSAM_sf"/>
</dbReference>
<protein>
    <recommendedName>
        <fullName evidence="8">Ribosomal protein uS12 methylthiotransferase RimO</fullName>
        <shortName evidence="8">uS12 MTTase</shortName>
        <shortName evidence="8">uS12 methylthiotransferase</shortName>
        <ecNumber evidence="8">2.8.4.4</ecNumber>
    </recommendedName>
    <alternativeName>
        <fullName evidence="8">Ribosomal protein uS12 (aspartate-C(3))-methylthiotransferase</fullName>
    </alternativeName>
    <alternativeName>
        <fullName evidence="8">Ribosome maturation factor RimO</fullName>
    </alternativeName>
</protein>
<keyword evidence="4 8" id="KW-0949">S-adenosyl-L-methionine</keyword>
<dbReference type="GO" id="GO:0046872">
    <property type="term" value="F:metal ion binding"/>
    <property type="evidence" value="ECO:0007669"/>
    <property type="project" value="UniProtKB-KW"/>
</dbReference>
<comment type="cofactor">
    <cofactor evidence="8">
        <name>[4Fe-4S] cluster</name>
        <dbReference type="ChEBI" id="CHEBI:49883"/>
    </cofactor>
    <text evidence="8">Binds 2 [4Fe-4S] clusters. One cluster is coordinated with 3 cysteines and an exchangeable S-adenosyl-L-methionine.</text>
</comment>
<evidence type="ECO:0000256" key="1">
    <source>
        <dbReference type="ARBA" id="ARBA00022485"/>
    </source>
</evidence>
<dbReference type="InterPro" id="IPR007197">
    <property type="entry name" value="rSAM"/>
</dbReference>
<dbReference type="SFLD" id="SFLDF00274">
    <property type="entry name" value="ribosomal_protein_S12_methylth"/>
    <property type="match status" value="1"/>
</dbReference>
<comment type="similarity">
    <text evidence="8">Belongs to the methylthiotransferase family. RimO subfamily.</text>
</comment>
<dbReference type="SUPFAM" id="SSF102114">
    <property type="entry name" value="Radical SAM enzymes"/>
    <property type="match status" value="1"/>
</dbReference>
<dbReference type="InterPro" id="IPR038135">
    <property type="entry name" value="Methylthiotransferase_N_sf"/>
</dbReference>
<dbReference type="NCBIfam" id="TIGR01125">
    <property type="entry name" value="30S ribosomal protein S12 methylthiotransferase RimO"/>
    <property type="match status" value="1"/>
</dbReference>
<feature type="binding site" evidence="8">
    <location>
        <position position="165"/>
    </location>
    <ligand>
        <name>[4Fe-4S] cluster</name>
        <dbReference type="ChEBI" id="CHEBI:49883"/>
        <label>2</label>
        <note>4Fe-4S-S-AdoMet</note>
    </ligand>
</feature>
<dbReference type="Gene3D" id="3.40.50.12160">
    <property type="entry name" value="Methylthiotransferase, N-terminal domain"/>
    <property type="match status" value="1"/>
</dbReference>
<dbReference type="PANTHER" id="PTHR43837:SF1">
    <property type="entry name" value="RIBOSOMAL PROTEIN US12 METHYLTHIOTRANSFERASE RIMO"/>
    <property type="match status" value="1"/>
</dbReference>
<evidence type="ECO:0000259" key="11">
    <source>
        <dbReference type="PROSITE" id="PS51918"/>
    </source>
</evidence>
<feature type="binding site" evidence="8">
    <location>
        <position position="16"/>
    </location>
    <ligand>
        <name>[4Fe-4S] cluster</name>
        <dbReference type="ChEBI" id="CHEBI:49883"/>
        <label>1</label>
    </ligand>
</feature>